<evidence type="ECO:0000256" key="6">
    <source>
        <dbReference type="ARBA" id="ARBA00022692"/>
    </source>
</evidence>
<name>A0A183P6G0_9TREM</name>
<dbReference type="Proteomes" id="UP000269396">
    <property type="component" value="Unassembled WGS sequence"/>
</dbReference>
<sequence length="475" mass="53485">ARGADPPHPPRPAAGVNGRRPLFPDIFNIFGVANGGGLGAAVFGEGNEDPVEPEIFNNDEQHHQTVQQELVNSEHITCSSLNQQQPVINSGISEPLEPSHESTDTINRGSSSNPQQLAWYMENTGVNLEGDIPDEDGRANNDLGDADGAPEAMNWKHLLGLDGSLNFLEHVLWLIALNTLFIVIFAFCPYHMGQFTVLGFNLERFVSEYHTTSTRQDKCNTMMVEVSSISGNKGKLLIINTFTNYRSHRACYWTGLGYIYIKVALVSLMELGIFPILSGFWIDACTLSLFNATLTQRASVFHYAPVAFTFIHWAIGMLYIFYMASLLVLGRSVLRPGVLRFIYHFNDPDYKPVQDMILQPLPLYIQRLIATYVSAEHFSISVWGILIVLMLWLPTEVIRHFFPKFLPFRINAAYDSPLDYSLEMILLQVVLPFLLDNHAKTTLRQILRWWCICVSWLLGLRSYLLGDIPFSPGVS</sequence>
<organism evidence="12 13">
    <name type="scientific">Schistosoma mattheei</name>
    <dbReference type="NCBI Taxonomy" id="31246"/>
    <lineage>
        <taxon>Eukaryota</taxon>
        <taxon>Metazoa</taxon>
        <taxon>Spiralia</taxon>
        <taxon>Lophotrochozoa</taxon>
        <taxon>Platyhelminthes</taxon>
        <taxon>Trematoda</taxon>
        <taxon>Digenea</taxon>
        <taxon>Strigeidida</taxon>
        <taxon>Schistosomatoidea</taxon>
        <taxon>Schistosomatidae</taxon>
        <taxon>Schistosoma</taxon>
    </lineage>
</organism>
<evidence type="ECO:0000256" key="8">
    <source>
        <dbReference type="ARBA" id="ARBA00022989"/>
    </source>
</evidence>
<keyword evidence="8 11" id="KW-1133">Transmembrane helix</keyword>
<comment type="subcellular location">
    <subcellularLocation>
        <location evidence="2">Membrane</location>
        <topology evidence="2">Multi-pass membrane protein</topology>
    </subcellularLocation>
</comment>
<dbReference type="AlphaFoldDB" id="A0A183P6G0"/>
<dbReference type="STRING" id="31246.A0A183P6G0"/>
<evidence type="ECO:0000256" key="9">
    <source>
        <dbReference type="ARBA" id="ARBA00023136"/>
    </source>
</evidence>
<evidence type="ECO:0000256" key="11">
    <source>
        <dbReference type="SAM" id="Phobius"/>
    </source>
</evidence>
<evidence type="ECO:0000256" key="3">
    <source>
        <dbReference type="ARBA" id="ARBA00004906"/>
    </source>
</evidence>
<keyword evidence="7" id="KW-0833">Ubl conjugation pathway</keyword>
<dbReference type="GO" id="GO:0036503">
    <property type="term" value="P:ERAD pathway"/>
    <property type="evidence" value="ECO:0007669"/>
    <property type="project" value="TreeGrafter"/>
</dbReference>
<dbReference type="GO" id="GO:0061630">
    <property type="term" value="F:ubiquitin protein ligase activity"/>
    <property type="evidence" value="ECO:0007669"/>
    <property type="project" value="UniProtKB-EC"/>
</dbReference>
<dbReference type="EC" id="2.3.2.27" evidence="4"/>
<keyword evidence="9 11" id="KW-0472">Membrane</keyword>
<feature type="transmembrane region" description="Helical" evidence="11">
    <location>
        <begin position="369"/>
        <end position="393"/>
    </location>
</feature>
<feature type="transmembrane region" description="Helical" evidence="11">
    <location>
        <begin position="302"/>
        <end position="330"/>
    </location>
</feature>
<reference evidence="12 13" key="1">
    <citation type="submission" date="2018-11" db="EMBL/GenBank/DDBJ databases">
        <authorList>
            <consortium name="Pathogen Informatics"/>
        </authorList>
    </citation>
    <scope>NUCLEOTIDE SEQUENCE [LARGE SCALE GENOMIC DNA]</scope>
    <source>
        <strain>Denwood</strain>
        <strain evidence="13">Zambia</strain>
    </source>
</reference>
<accession>A0A183P6G0</accession>
<comment type="pathway">
    <text evidence="3">Protein modification; protein ubiquitination.</text>
</comment>
<feature type="compositionally biased region" description="Polar residues" evidence="10">
    <location>
        <begin position="104"/>
        <end position="113"/>
    </location>
</feature>
<evidence type="ECO:0000256" key="5">
    <source>
        <dbReference type="ARBA" id="ARBA00022679"/>
    </source>
</evidence>
<dbReference type="PANTHER" id="PTHR13145:SF0">
    <property type="entry name" value="E3 UBIQUITIN-PROTEIN LIGASE MARCHF6"/>
    <property type="match status" value="1"/>
</dbReference>
<evidence type="ECO:0000256" key="4">
    <source>
        <dbReference type="ARBA" id="ARBA00012483"/>
    </source>
</evidence>
<protein>
    <recommendedName>
        <fullName evidence="4">RING-type E3 ubiquitin transferase</fullName>
        <ecNumber evidence="4">2.3.2.27</ecNumber>
    </recommendedName>
</protein>
<gene>
    <name evidence="12" type="ORF">SMTD_LOCUS9946</name>
</gene>
<comment type="catalytic activity">
    <reaction evidence="1">
        <text>S-ubiquitinyl-[E2 ubiquitin-conjugating enzyme]-L-cysteine + [acceptor protein]-L-lysine = [E2 ubiquitin-conjugating enzyme]-L-cysteine + N(6)-ubiquitinyl-[acceptor protein]-L-lysine.</text>
        <dbReference type="EC" id="2.3.2.27"/>
    </reaction>
</comment>
<evidence type="ECO:0000256" key="10">
    <source>
        <dbReference type="SAM" id="MobiDB-lite"/>
    </source>
</evidence>
<evidence type="ECO:0000256" key="2">
    <source>
        <dbReference type="ARBA" id="ARBA00004141"/>
    </source>
</evidence>
<feature type="non-terminal residue" evidence="12">
    <location>
        <position position="1"/>
    </location>
</feature>
<evidence type="ECO:0000256" key="1">
    <source>
        <dbReference type="ARBA" id="ARBA00000900"/>
    </source>
</evidence>
<feature type="region of interest" description="Disordered" evidence="10">
    <location>
        <begin position="93"/>
        <end position="113"/>
    </location>
</feature>
<evidence type="ECO:0000313" key="13">
    <source>
        <dbReference type="Proteomes" id="UP000269396"/>
    </source>
</evidence>
<feature type="transmembrane region" description="Helical" evidence="11">
    <location>
        <begin position="171"/>
        <end position="190"/>
    </location>
</feature>
<dbReference type="EMBL" id="UZAL01030124">
    <property type="protein sequence ID" value="VDP52208.1"/>
    <property type="molecule type" value="Genomic_DNA"/>
</dbReference>
<proteinExistence type="predicted"/>
<evidence type="ECO:0000313" key="12">
    <source>
        <dbReference type="EMBL" id="VDP52208.1"/>
    </source>
</evidence>
<dbReference type="PANTHER" id="PTHR13145">
    <property type="entry name" value="SSM4 PROTEIN"/>
    <property type="match status" value="1"/>
</dbReference>
<keyword evidence="6 11" id="KW-0812">Transmembrane</keyword>
<feature type="transmembrane region" description="Helical" evidence="11">
    <location>
        <begin position="259"/>
        <end position="282"/>
    </location>
</feature>
<keyword evidence="13" id="KW-1185">Reference proteome</keyword>
<keyword evidence="5" id="KW-0808">Transferase</keyword>
<dbReference type="GO" id="GO:0005789">
    <property type="term" value="C:endoplasmic reticulum membrane"/>
    <property type="evidence" value="ECO:0007669"/>
    <property type="project" value="TreeGrafter"/>
</dbReference>
<evidence type="ECO:0000256" key="7">
    <source>
        <dbReference type="ARBA" id="ARBA00022786"/>
    </source>
</evidence>